<dbReference type="RefSeq" id="WP_340345967.1">
    <property type="nucleotide sequence ID" value="NZ_JBBKZT010000016.1"/>
</dbReference>
<feature type="chain" id="PRO_5047377949" evidence="1">
    <location>
        <begin position="24"/>
        <end position="227"/>
    </location>
</feature>
<keyword evidence="3" id="KW-1185">Reference proteome</keyword>
<sequence length="227" mass="24668">MKALPVLALVFAAAVSGSWPAQAATDFSAAEQSVFMEDHLGSLRPPLTLHYVFRKSGTMEEAFDDKVDLVLTAQPDGSCCAASPQFFTGKRAMTLPPVEGAKGNPAILYFLERDIKEMQRLTKGQPNYFRKRIRMAVYQGATVRDTTLPYRGKPVAVKEFSITPYLDDPNRARFEKLANKSYVFLMSSAVPGGLYGIRTRIGGASAGDAPLMVEEMLIDGAGAAPKP</sequence>
<dbReference type="EMBL" id="JBBKZT010000016">
    <property type="protein sequence ID" value="MEJ8850587.1"/>
    <property type="molecule type" value="Genomic_DNA"/>
</dbReference>
<organism evidence="2 3">
    <name type="scientific">Variovorax rhizosphaerae</name>
    <dbReference type="NCBI Taxonomy" id="1836200"/>
    <lineage>
        <taxon>Bacteria</taxon>
        <taxon>Pseudomonadati</taxon>
        <taxon>Pseudomonadota</taxon>
        <taxon>Betaproteobacteria</taxon>
        <taxon>Burkholderiales</taxon>
        <taxon>Comamonadaceae</taxon>
        <taxon>Variovorax</taxon>
    </lineage>
</organism>
<accession>A0ABU8WSQ8</accession>
<keyword evidence="1" id="KW-0732">Signal</keyword>
<feature type="signal peptide" evidence="1">
    <location>
        <begin position="1"/>
        <end position="23"/>
    </location>
</feature>
<evidence type="ECO:0000313" key="3">
    <source>
        <dbReference type="Proteomes" id="UP001385892"/>
    </source>
</evidence>
<name>A0ABU8WSQ8_9BURK</name>
<protein>
    <submittedName>
        <fullName evidence="2">Uncharacterized protein</fullName>
    </submittedName>
</protein>
<proteinExistence type="predicted"/>
<gene>
    <name evidence="2" type="ORF">WKW82_28385</name>
</gene>
<reference evidence="2 3" key="1">
    <citation type="submission" date="2024-03" db="EMBL/GenBank/DDBJ databases">
        <title>Novel species of the genus Variovorax.</title>
        <authorList>
            <person name="Liu Q."/>
            <person name="Xin Y.-H."/>
        </authorList>
    </citation>
    <scope>NUCLEOTIDE SEQUENCE [LARGE SCALE GENOMIC DNA]</scope>
    <source>
        <strain evidence="2 3">KACC 18900</strain>
    </source>
</reference>
<dbReference type="Proteomes" id="UP001385892">
    <property type="component" value="Unassembled WGS sequence"/>
</dbReference>
<comment type="caution">
    <text evidence="2">The sequence shown here is derived from an EMBL/GenBank/DDBJ whole genome shotgun (WGS) entry which is preliminary data.</text>
</comment>
<evidence type="ECO:0000256" key="1">
    <source>
        <dbReference type="SAM" id="SignalP"/>
    </source>
</evidence>
<evidence type="ECO:0000313" key="2">
    <source>
        <dbReference type="EMBL" id="MEJ8850587.1"/>
    </source>
</evidence>